<evidence type="ECO:0000313" key="2">
    <source>
        <dbReference type="EMBL" id="GID57243.1"/>
    </source>
</evidence>
<feature type="region of interest" description="Disordered" evidence="1">
    <location>
        <begin position="1"/>
        <end position="26"/>
    </location>
</feature>
<gene>
    <name evidence="2" type="ORF">Aco03nite_056470</name>
</gene>
<feature type="compositionally biased region" description="Gly residues" evidence="1">
    <location>
        <begin position="15"/>
        <end position="26"/>
    </location>
</feature>
<dbReference type="Proteomes" id="UP000612282">
    <property type="component" value="Unassembled WGS sequence"/>
</dbReference>
<reference evidence="2 3" key="1">
    <citation type="submission" date="2021-01" db="EMBL/GenBank/DDBJ databases">
        <title>Whole genome shotgun sequence of Actinoplanes couchii NBRC 106145.</title>
        <authorList>
            <person name="Komaki H."/>
            <person name="Tamura T."/>
        </authorList>
    </citation>
    <scope>NUCLEOTIDE SEQUENCE [LARGE SCALE GENOMIC DNA]</scope>
    <source>
        <strain evidence="2 3">NBRC 106145</strain>
    </source>
</reference>
<keyword evidence="3" id="KW-1185">Reference proteome</keyword>
<evidence type="ECO:0000256" key="1">
    <source>
        <dbReference type="SAM" id="MobiDB-lite"/>
    </source>
</evidence>
<name>A0ABQ3XFJ9_9ACTN</name>
<sequence length="78" mass="8163">MDGGARKKGAEGEGVEGGAGKEWVGAGGDHSGGVLRNHFRTWGVGLILVYLDNGMVAKGNRCHYQVIGMAKIDHSAVR</sequence>
<feature type="compositionally biased region" description="Basic and acidic residues" evidence="1">
    <location>
        <begin position="1"/>
        <end position="11"/>
    </location>
</feature>
<evidence type="ECO:0000313" key="3">
    <source>
        <dbReference type="Proteomes" id="UP000612282"/>
    </source>
</evidence>
<organism evidence="2 3">
    <name type="scientific">Actinoplanes couchii</name>
    <dbReference type="NCBI Taxonomy" id="403638"/>
    <lineage>
        <taxon>Bacteria</taxon>
        <taxon>Bacillati</taxon>
        <taxon>Actinomycetota</taxon>
        <taxon>Actinomycetes</taxon>
        <taxon>Micromonosporales</taxon>
        <taxon>Micromonosporaceae</taxon>
        <taxon>Actinoplanes</taxon>
    </lineage>
</organism>
<proteinExistence type="predicted"/>
<protein>
    <submittedName>
        <fullName evidence="2">Uncharacterized protein</fullName>
    </submittedName>
</protein>
<accession>A0ABQ3XFJ9</accession>
<dbReference type="EMBL" id="BOMG01000070">
    <property type="protein sequence ID" value="GID57243.1"/>
    <property type="molecule type" value="Genomic_DNA"/>
</dbReference>
<comment type="caution">
    <text evidence="2">The sequence shown here is derived from an EMBL/GenBank/DDBJ whole genome shotgun (WGS) entry which is preliminary data.</text>
</comment>